<dbReference type="Gene3D" id="3.40.50.1820">
    <property type="entry name" value="alpha/beta hydrolase"/>
    <property type="match status" value="1"/>
</dbReference>
<dbReference type="OrthoDB" id="5592486at2759"/>
<comment type="caution">
    <text evidence="1">The sequence shown here is derived from an EMBL/GenBank/DDBJ whole genome shotgun (WGS) entry which is preliminary data.</text>
</comment>
<name>A0A550CE75_9AGAR</name>
<accession>A0A550CE75</accession>
<reference evidence="1 2" key="1">
    <citation type="journal article" date="2019" name="New Phytol.">
        <title>Comparative genomics reveals unique wood-decay strategies and fruiting body development in the Schizophyllaceae.</title>
        <authorList>
            <person name="Almasi E."/>
            <person name="Sahu N."/>
            <person name="Krizsan K."/>
            <person name="Balint B."/>
            <person name="Kovacs G.M."/>
            <person name="Kiss B."/>
            <person name="Cseklye J."/>
            <person name="Drula E."/>
            <person name="Henrissat B."/>
            <person name="Nagy I."/>
            <person name="Chovatia M."/>
            <person name="Adam C."/>
            <person name="LaButti K."/>
            <person name="Lipzen A."/>
            <person name="Riley R."/>
            <person name="Grigoriev I.V."/>
            <person name="Nagy L.G."/>
        </authorList>
    </citation>
    <scope>NUCLEOTIDE SEQUENCE [LARGE SCALE GENOMIC DNA]</scope>
    <source>
        <strain evidence="1 2">NL-1724</strain>
    </source>
</reference>
<evidence type="ECO:0000313" key="1">
    <source>
        <dbReference type="EMBL" id="TRM63092.1"/>
    </source>
</evidence>
<gene>
    <name evidence="1" type="ORF">BD626DRAFT_537071</name>
</gene>
<organism evidence="1 2">
    <name type="scientific">Schizophyllum amplum</name>
    <dbReference type="NCBI Taxonomy" id="97359"/>
    <lineage>
        <taxon>Eukaryota</taxon>
        <taxon>Fungi</taxon>
        <taxon>Dikarya</taxon>
        <taxon>Basidiomycota</taxon>
        <taxon>Agaricomycotina</taxon>
        <taxon>Agaricomycetes</taxon>
        <taxon>Agaricomycetidae</taxon>
        <taxon>Agaricales</taxon>
        <taxon>Schizophyllaceae</taxon>
        <taxon>Schizophyllum</taxon>
    </lineage>
</organism>
<proteinExistence type="predicted"/>
<dbReference type="AlphaFoldDB" id="A0A550CE75"/>
<evidence type="ECO:0000313" key="2">
    <source>
        <dbReference type="Proteomes" id="UP000320762"/>
    </source>
</evidence>
<sequence>MTNSIIFPTQVAVLFKQFFRVFSGLAISNQYILHRQAGLDDGLALATVDPSDFGGGWSPQDATELEKRSCIFRAHRGRMVSFRPVENRRVHSSDRLQDSRVYGFDTRGPNAFPSMRMHYWANILQILREKMGAEVMITAVPPTGSISSRAEALHLQLKDKVRGRGLNPLAHSMGGLDARHLIPYIKPKEYSPLSLMSVRTRRVRKAENYKEEQLKQALRVAGLTEEQSIRQAEQSKGKDVKTAGGPSLSTFSTAVMSSPAYANLTTTYLNNVF</sequence>
<keyword evidence="2" id="KW-1185">Reference proteome</keyword>
<dbReference type="EMBL" id="VDMD01000010">
    <property type="protein sequence ID" value="TRM63092.1"/>
    <property type="molecule type" value="Genomic_DNA"/>
</dbReference>
<dbReference type="STRING" id="97359.A0A550CE75"/>
<dbReference type="InterPro" id="IPR029058">
    <property type="entry name" value="AB_hydrolase_fold"/>
</dbReference>
<protein>
    <submittedName>
        <fullName evidence="1">Uncharacterized protein</fullName>
    </submittedName>
</protein>
<dbReference type="Proteomes" id="UP000320762">
    <property type="component" value="Unassembled WGS sequence"/>
</dbReference>